<name>A0A1T5M948_9FIRM</name>
<dbReference type="AlphaFoldDB" id="A0A1T5M948"/>
<dbReference type="Proteomes" id="UP000190285">
    <property type="component" value="Unassembled WGS sequence"/>
</dbReference>
<evidence type="ECO:0000313" key="3">
    <source>
        <dbReference type="Proteomes" id="UP000190285"/>
    </source>
</evidence>
<protein>
    <submittedName>
        <fullName evidence="2">Transposase IS66 family protein</fullName>
    </submittedName>
</protein>
<sequence>MMKKKDKLATDGRIPLSNNLCEANIKPFATARRVWLFAYVMEV</sequence>
<evidence type="ECO:0000313" key="2">
    <source>
        <dbReference type="EMBL" id="SKC84757.1"/>
    </source>
</evidence>
<organism evidence="2 3">
    <name type="scientific">Maledivibacter halophilus</name>
    <dbReference type="NCBI Taxonomy" id="36842"/>
    <lineage>
        <taxon>Bacteria</taxon>
        <taxon>Bacillati</taxon>
        <taxon>Bacillota</taxon>
        <taxon>Clostridia</taxon>
        <taxon>Peptostreptococcales</taxon>
        <taxon>Caminicellaceae</taxon>
        <taxon>Maledivibacter</taxon>
    </lineage>
</organism>
<gene>
    <name evidence="2" type="ORF">SAMN02194393_04205</name>
</gene>
<evidence type="ECO:0000259" key="1">
    <source>
        <dbReference type="Pfam" id="PF03050"/>
    </source>
</evidence>
<keyword evidence="3" id="KW-1185">Reference proteome</keyword>
<dbReference type="EMBL" id="FUZT01000012">
    <property type="protein sequence ID" value="SKC84757.1"/>
    <property type="molecule type" value="Genomic_DNA"/>
</dbReference>
<reference evidence="3" key="1">
    <citation type="submission" date="2017-02" db="EMBL/GenBank/DDBJ databases">
        <authorList>
            <person name="Varghese N."/>
            <person name="Submissions S."/>
        </authorList>
    </citation>
    <scope>NUCLEOTIDE SEQUENCE [LARGE SCALE GENOMIC DNA]</scope>
    <source>
        <strain evidence="3">M1</strain>
    </source>
</reference>
<dbReference type="RefSeq" id="WP_244282182.1">
    <property type="nucleotide sequence ID" value="NZ_FUZT01000012.1"/>
</dbReference>
<dbReference type="Pfam" id="PF03050">
    <property type="entry name" value="DDE_Tnp_IS66"/>
    <property type="match status" value="1"/>
</dbReference>
<proteinExistence type="predicted"/>
<feature type="domain" description="Transposase IS66 central" evidence="1">
    <location>
        <begin position="9"/>
        <end position="38"/>
    </location>
</feature>
<dbReference type="InterPro" id="IPR004291">
    <property type="entry name" value="Transposase_IS66_central"/>
</dbReference>
<accession>A0A1T5M948</accession>